<keyword evidence="2" id="KW-1185">Reference proteome</keyword>
<evidence type="ECO:0000313" key="2">
    <source>
        <dbReference type="Proteomes" id="UP001141552"/>
    </source>
</evidence>
<gene>
    <name evidence="1" type="ORF">Tsubulata_015358</name>
</gene>
<dbReference type="Proteomes" id="UP001141552">
    <property type="component" value="Unassembled WGS sequence"/>
</dbReference>
<protein>
    <submittedName>
        <fullName evidence="1">Uncharacterized protein</fullName>
    </submittedName>
</protein>
<organism evidence="1 2">
    <name type="scientific">Turnera subulata</name>
    <dbReference type="NCBI Taxonomy" id="218843"/>
    <lineage>
        <taxon>Eukaryota</taxon>
        <taxon>Viridiplantae</taxon>
        <taxon>Streptophyta</taxon>
        <taxon>Embryophyta</taxon>
        <taxon>Tracheophyta</taxon>
        <taxon>Spermatophyta</taxon>
        <taxon>Magnoliopsida</taxon>
        <taxon>eudicotyledons</taxon>
        <taxon>Gunneridae</taxon>
        <taxon>Pentapetalae</taxon>
        <taxon>rosids</taxon>
        <taxon>fabids</taxon>
        <taxon>Malpighiales</taxon>
        <taxon>Passifloraceae</taxon>
        <taxon>Turnera</taxon>
    </lineage>
</organism>
<reference evidence="1" key="2">
    <citation type="journal article" date="2023" name="Plants (Basel)">
        <title>Annotation of the Turnera subulata (Passifloraceae) Draft Genome Reveals the S-Locus Evolved after the Divergence of Turneroideae from Passifloroideae in a Stepwise Manner.</title>
        <authorList>
            <person name="Henning P.M."/>
            <person name="Roalson E.H."/>
            <person name="Mir W."/>
            <person name="McCubbin A.G."/>
            <person name="Shore J.S."/>
        </authorList>
    </citation>
    <scope>NUCLEOTIDE SEQUENCE</scope>
    <source>
        <strain evidence="1">F60SS</strain>
    </source>
</reference>
<evidence type="ECO:0000313" key="1">
    <source>
        <dbReference type="EMBL" id="KAJ4846107.1"/>
    </source>
</evidence>
<dbReference type="EMBL" id="JAKUCV010001509">
    <property type="protein sequence ID" value="KAJ4846107.1"/>
    <property type="molecule type" value="Genomic_DNA"/>
</dbReference>
<dbReference type="AlphaFoldDB" id="A0A9Q0JM80"/>
<feature type="non-terminal residue" evidence="1">
    <location>
        <position position="1"/>
    </location>
</feature>
<proteinExistence type="predicted"/>
<name>A0A9Q0JM80_9ROSI</name>
<sequence>RYKLELLLQVPSGETKHRFSHEAPEVLRCTNEVNGGIHKEWS</sequence>
<comment type="caution">
    <text evidence="1">The sequence shown here is derived from an EMBL/GenBank/DDBJ whole genome shotgun (WGS) entry which is preliminary data.</text>
</comment>
<accession>A0A9Q0JM80</accession>
<reference evidence="1" key="1">
    <citation type="submission" date="2022-02" db="EMBL/GenBank/DDBJ databases">
        <authorList>
            <person name="Henning P.M."/>
            <person name="McCubbin A.G."/>
            <person name="Shore J.S."/>
        </authorList>
    </citation>
    <scope>NUCLEOTIDE SEQUENCE</scope>
    <source>
        <strain evidence="1">F60SS</strain>
        <tissue evidence="1">Leaves</tissue>
    </source>
</reference>